<dbReference type="Pfam" id="PF13419">
    <property type="entry name" value="HAD_2"/>
    <property type="match status" value="1"/>
</dbReference>
<dbReference type="NCBIfam" id="TIGR01549">
    <property type="entry name" value="HAD-SF-IA-v1"/>
    <property type="match status" value="1"/>
</dbReference>
<dbReference type="InterPro" id="IPR036412">
    <property type="entry name" value="HAD-like_sf"/>
</dbReference>
<dbReference type="InterPro" id="IPR041492">
    <property type="entry name" value="HAD_2"/>
</dbReference>
<accession>A0A5E6RMS2</accession>
<dbReference type="EC" id="3.1.3.18" evidence="7"/>
<dbReference type="GO" id="GO:0046872">
    <property type="term" value="F:metal ion binding"/>
    <property type="evidence" value="ECO:0007669"/>
    <property type="project" value="UniProtKB-KW"/>
</dbReference>
<protein>
    <submittedName>
        <fullName evidence="7">Phosphoglycolate phosphatase</fullName>
        <ecNumber evidence="7">3.1.3.18</ecNumber>
    </submittedName>
</protein>
<gene>
    <name evidence="7" type="primary">gph_1</name>
    <name evidence="7" type="ORF">PS652_01735</name>
    <name evidence="6" type="ORF">PS652_04067</name>
</gene>
<dbReference type="GO" id="GO:0005829">
    <property type="term" value="C:cytosol"/>
    <property type="evidence" value="ECO:0007669"/>
    <property type="project" value="TreeGrafter"/>
</dbReference>
<dbReference type="InterPro" id="IPR006439">
    <property type="entry name" value="HAD-SF_hydro_IA"/>
</dbReference>
<keyword evidence="5" id="KW-0119">Carbohydrate metabolism</keyword>
<dbReference type="Gene3D" id="1.10.150.240">
    <property type="entry name" value="Putative phosphatase, domain 2"/>
    <property type="match status" value="1"/>
</dbReference>
<dbReference type="SFLD" id="SFLDG01129">
    <property type="entry name" value="C1.5:_HAD__Beta-PGM__Phosphata"/>
    <property type="match status" value="1"/>
</dbReference>
<name>A0A5E6RMS2_PSEFL</name>
<dbReference type="NCBIfam" id="TIGR01509">
    <property type="entry name" value="HAD-SF-IA-v3"/>
    <property type="match status" value="1"/>
</dbReference>
<dbReference type="SFLD" id="SFLDS00003">
    <property type="entry name" value="Haloacid_Dehalogenase"/>
    <property type="match status" value="1"/>
</dbReference>
<comment type="cofactor">
    <cofactor evidence="1">
        <name>Mg(2+)</name>
        <dbReference type="ChEBI" id="CHEBI:18420"/>
    </cofactor>
</comment>
<dbReference type="Gene3D" id="3.40.50.1000">
    <property type="entry name" value="HAD superfamily/HAD-like"/>
    <property type="match status" value="1"/>
</dbReference>
<reference evidence="7" key="1">
    <citation type="submission" date="2019-09" db="EMBL/GenBank/DDBJ databases">
        <authorList>
            <person name="Chandra G."/>
            <person name="Truman W A."/>
        </authorList>
    </citation>
    <scope>NUCLEOTIDE SEQUENCE [LARGE SCALE GENOMIC DNA]</scope>
    <source>
        <strain evidence="7">PS652</strain>
    </source>
</reference>
<evidence type="ECO:0000313" key="6">
    <source>
        <dbReference type="EMBL" id="CAK9891213.1"/>
    </source>
</evidence>
<evidence type="ECO:0000256" key="4">
    <source>
        <dbReference type="ARBA" id="ARBA00022842"/>
    </source>
</evidence>
<dbReference type="EMBL" id="OZ024668">
    <property type="protein sequence ID" value="CAK9891213.1"/>
    <property type="molecule type" value="Genomic_DNA"/>
</dbReference>
<dbReference type="InterPro" id="IPR023198">
    <property type="entry name" value="PGP-like_dom2"/>
</dbReference>
<reference evidence="6 8" key="2">
    <citation type="submission" date="2024-03" db="EMBL/GenBank/DDBJ databases">
        <authorList>
            <person name="Alaster D. Moffat"/>
            <person name="Govind Chandra"/>
            <person name="Andrew W. Truman"/>
        </authorList>
    </citation>
    <scope>NUCLEOTIDE SEQUENCE [LARGE SCALE GENOMIC DNA]</scope>
    <source>
        <strain evidence="6">PS652</strain>
    </source>
</reference>
<dbReference type="SFLD" id="SFLDG01135">
    <property type="entry name" value="C1.5.6:_HAD__Beta-PGM__Phospha"/>
    <property type="match status" value="1"/>
</dbReference>
<dbReference type="PRINTS" id="PR00413">
    <property type="entry name" value="HADHALOGNASE"/>
</dbReference>
<dbReference type="SUPFAM" id="SSF56784">
    <property type="entry name" value="HAD-like"/>
    <property type="match status" value="1"/>
</dbReference>
<evidence type="ECO:0000313" key="7">
    <source>
        <dbReference type="EMBL" id="VVM70144.1"/>
    </source>
</evidence>
<keyword evidence="4" id="KW-0460">Magnesium</keyword>
<dbReference type="AlphaFoldDB" id="A0A5E6RMS2"/>
<evidence type="ECO:0000256" key="5">
    <source>
        <dbReference type="ARBA" id="ARBA00023277"/>
    </source>
</evidence>
<proteinExistence type="predicted"/>
<dbReference type="InterPro" id="IPR023214">
    <property type="entry name" value="HAD_sf"/>
</dbReference>
<keyword evidence="2" id="KW-0479">Metal-binding</keyword>
<sequence length="235" mass="25546">MMPVALAADAVIFDLDGTLVDTLPDIVWCLNRVLREQGHPALALETISAYVGGGTGAMLERVAARLGITDDKALHEQYIACYQQHLVQFSRPFDGVLELLEGCRQWQLPMAIVTNKAHDMALQVAARLFPADTFEIVLGQRRGYPLKPQPDAALQAARHLAVEPSRCLFVGDTVIDLMTARAAGMRAVAVTWGYGRVFALQAQAADFYCEQPADLLHALHLANQAREAGAVASLL</sequence>
<evidence type="ECO:0000313" key="8">
    <source>
        <dbReference type="Proteomes" id="UP000326595"/>
    </source>
</evidence>
<dbReference type="PANTHER" id="PTHR43434">
    <property type="entry name" value="PHOSPHOGLYCOLATE PHOSPHATASE"/>
    <property type="match status" value="1"/>
</dbReference>
<keyword evidence="3 7" id="KW-0378">Hydrolase</keyword>
<dbReference type="PANTHER" id="PTHR43434:SF23">
    <property type="entry name" value="PHOSPHOGLYCOLATE PHOSPHATASE"/>
    <property type="match status" value="1"/>
</dbReference>
<dbReference type="GO" id="GO:0008967">
    <property type="term" value="F:phosphoglycolate phosphatase activity"/>
    <property type="evidence" value="ECO:0007669"/>
    <property type="project" value="UniProtKB-EC"/>
</dbReference>
<organism evidence="7">
    <name type="scientific">Pseudomonas fluorescens</name>
    <dbReference type="NCBI Taxonomy" id="294"/>
    <lineage>
        <taxon>Bacteria</taxon>
        <taxon>Pseudomonadati</taxon>
        <taxon>Pseudomonadota</taxon>
        <taxon>Gammaproteobacteria</taxon>
        <taxon>Pseudomonadales</taxon>
        <taxon>Pseudomonadaceae</taxon>
        <taxon>Pseudomonas</taxon>
    </lineage>
</organism>
<dbReference type="InterPro" id="IPR050155">
    <property type="entry name" value="HAD-like_hydrolase_sf"/>
</dbReference>
<evidence type="ECO:0000256" key="2">
    <source>
        <dbReference type="ARBA" id="ARBA00022723"/>
    </source>
</evidence>
<dbReference type="GO" id="GO:0006281">
    <property type="term" value="P:DNA repair"/>
    <property type="evidence" value="ECO:0007669"/>
    <property type="project" value="TreeGrafter"/>
</dbReference>
<evidence type="ECO:0000256" key="3">
    <source>
        <dbReference type="ARBA" id="ARBA00022801"/>
    </source>
</evidence>
<evidence type="ECO:0000256" key="1">
    <source>
        <dbReference type="ARBA" id="ARBA00001946"/>
    </source>
</evidence>
<dbReference type="Proteomes" id="UP000326595">
    <property type="component" value="Chromosome"/>
</dbReference>
<dbReference type="EMBL" id="CABVHG010000008">
    <property type="protein sequence ID" value="VVM70144.1"/>
    <property type="molecule type" value="Genomic_DNA"/>
</dbReference>